<accession>A0A7V5IZT7</accession>
<keyword evidence="4" id="KW-0479">Metal-binding</keyword>
<dbReference type="InterPro" id="IPR013824">
    <property type="entry name" value="Topo_IA_cen_sub1"/>
</dbReference>
<dbReference type="InterPro" id="IPR013498">
    <property type="entry name" value="Topo_IA_Znf"/>
</dbReference>
<dbReference type="InterPro" id="IPR013825">
    <property type="entry name" value="Topo_IA_cen_sub2"/>
</dbReference>
<dbReference type="Proteomes" id="UP000886106">
    <property type="component" value="Unassembled WGS sequence"/>
</dbReference>
<dbReference type="Gene3D" id="1.10.460.10">
    <property type="entry name" value="Topoisomerase I, domain 2"/>
    <property type="match status" value="1"/>
</dbReference>
<dbReference type="InterPro" id="IPR000380">
    <property type="entry name" value="Topo_IA"/>
</dbReference>
<evidence type="ECO:0000259" key="14">
    <source>
        <dbReference type="PROSITE" id="PS52039"/>
    </source>
</evidence>
<evidence type="ECO:0000256" key="5">
    <source>
        <dbReference type="ARBA" id="ARBA00022771"/>
    </source>
</evidence>
<evidence type="ECO:0000313" key="15">
    <source>
        <dbReference type="EMBL" id="HHH14097.1"/>
    </source>
</evidence>
<dbReference type="InterPro" id="IPR013497">
    <property type="entry name" value="Topo_IA_cen"/>
</dbReference>
<evidence type="ECO:0000256" key="11">
    <source>
        <dbReference type="ARBA" id="ARBA00031985"/>
    </source>
</evidence>
<protein>
    <recommendedName>
        <fullName evidence="3">DNA topoisomerase</fullName>
        <ecNumber evidence="3">5.6.2.1</ecNumber>
    </recommendedName>
    <alternativeName>
        <fullName evidence="13">Omega-protein</fullName>
    </alternativeName>
    <alternativeName>
        <fullName evidence="12">Relaxing enzyme</fullName>
    </alternativeName>
    <alternativeName>
        <fullName evidence="10">Swivelase</fullName>
    </alternativeName>
    <alternativeName>
        <fullName evidence="11">Untwisting enzyme</fullName>
    </alternativeName>
</protein>
<dbReference type="AlphaFoldDB" id="A0A7V5IZT7"/>
<evidence type="ECO:0000256" key="13">
    <source>
        <dbReference type="ARBA" id="ARBA00032877"/>
    </source>
</evidence>
<evidence type="ECO:0000256" key="9">
    <source>
        <dbReference type="ARBA" id="ARBA00023235"/>
    </source>
</evidence>
<dbReference type="SMART" id="SM00436">
    <property type="entry name" value="TOP1Bc"/>
    <property type="match status" value="1"/>
</dbReference>
<comment type="similarity">
    <text evidence="2">Belongs to the type IA topoisomerase family.</text>
</comment>
<gene>
    <name evidence="15" type="primary">topA</name>
    <name evidence="15" type="ORF">ENJ78_00115</name>
</gene>
<dbReference type="GO" id="GO:0008270">
    <property type="term" value="F:zinc ion binding"/>
    <property type="evidence" value="ECO:0007669"/>
    <property type="project" value="UniProtKB-KW"/>
</dbReference>
<feature type="non-terminal residue" evidence="15">
    <location>
        <position position="1"/>
    </location>
</feature>
<dbReference type="Gene3D" id="3.30.65.10">
    <property type="entry name" value="Bacterial Topoisomerase I, domain 1"/>
    <property type="match status" value="1"/>
</dbReference>
<dbReference type="NCBIfam" id="TIGR01051">
    <property type="entry name" value="topA_bact"/>
    <property type="match status" value="1"/>
</dbReference>
<dbReference type="Pfam" id="PF01396">
    <property type="entry name" value="Zn_ribbon_Top1"/>
    <property type="match status" value="1"/>
</dbReference>
<dbReference type="SUPFAM" id="SSF56712">
    <property type="entry name" value="Prokaryotic type I DNA topoisomerase"/>
    <property type="match status" value="1"/>
</dbReference>
<dbReference type="GO" id="GO:0003917">
    <property type="term" value="F:DNA topoisomerase type I (single strand cut, ATP-independent) activity"/>
    <property type="evidence" value="ECO:0007669"/>
    <property type="project" value="UniProtKB-EC"/>
</dbReference>
<evidence type="ECO:0000256" key="1">
    <source>
        <dbReference type="ARBA" id="ARBA00000213"/>
    </source>
</evidence>
<name>A0A7V5IZT7_UNCKA</name>
<evidence type="ECO:0000256" key="12">
    <source>
        <dbReference type="ARBA" id="ARBA00032235"/>
    </source>
</evidence>
<comment type="catalytic activity">
    <reaction evidence="1">
        <text>ATP-independent breakage of single-stranded DNA, followed by passage and rejoining.</text>
        <dbReference type="EC" id="5.6.2.1"/>
    </reaction>
</comment>
<dbReference type="InterPro" id="IPR003602">
    <property type="entry name" value="Topo_IA_DNA-bd_dom"/>
</dbReference>
<dbReference type="Gene3D" id="1.10.290.10">
    <property type="entry name" value="Topoisomerase I, domain 4"/>
    <property type="match status" value="1"/>
</dbReference>
<evidence type="ECO:0000256" key="2">
    <source>
        <dbReference type="ARBA" id="ARBA00009446"/>
    </source>
</evidence>
<dbReference type="EC" id="5.6.2.1" evidence="3"/>
<dbReference type="PROSITE" id="PS52039">
    <property type="entry name" value="TOPO_IA_2"/>
    <property type="match status" value="1"/>
</dbReference>
<dbReference type="GO" id="GO:0005694">
    <property type="term" value="C:chromosome"/>
    <property type="evidence" value="ECO:0007669"/>
    <property type="project" value="InterPro"/>
</dbReference>
<sequence length="515" mass="58767">TEDAIEKALKKPGDININLVNAQQARRVLDRLVGYKLSPLLWKKIQFGLSAGRVQSVALRLIVEREIERDNFKPQDYFLIEGAFDYNKSLFNASLHSVSGEKLVKKVKNKEGKPEFKFLLTNEKQAKDILEEIKKQEYYIKSVTKKEKNRSPFPPFTTSLLQQAASNMFGFSAKRTMQAAQKLYEKGLITYHRTDSFNLSAKFLKESQTFINKQFGKEYYKKTFFKKKAKGAQEAHEAIRPTSLKKLPSSLGAVTKDEQLIYELVFVRSIATQMAPIKLLSTSVDISSKDNKFLFRANGQQVLFEGWAKAYTLLKTVKYNPLSQDTLLPDLKENTNIDLKDAEMTKKTTQPPARYSEASLIKTLEKYGIGRPSTYAPTISTLISRKYVLKESKYLVPTDLGRVVTQLLLDNFADIIDYDFTAKIEKDLDEIALGKKEWPKVVDTFYKPFEKRIKSSEETLSRRDYKVLGEAPKDIKCPDCGGPMLLKLGRNGKFYTCAKFPECKGMRGLDGKTEK</sequence>
<dbReference type="InterPro" id="IPR003601">
    <property type="entry name" value="Topo_IA_2"/>
</dbReference>
<dbReference type="PROSITE" id="PS00396">
    <property type="entry name" value="TOPO_IA_1"/>
    <property type="match status" value="1"/>
</dbReference>
<dbReference type="InterPro" id="IPR005733">
    <property type="entry name" value="TopoI_bac-type"/>
</dbReference>
<keyword evidence="7" id="KW-0799">Topoisomerase</keyword>
<organism evidence="15">
    <name type="scientific">candidate division WWE3 bacterium</name>
    <dbReference type="NCBI Taxonomy" id="2053526"/>
    <lineage>
        <taxon>Bacteria</taxon>
        <taxon>Katanobacteria</taxon>
    </lineage>
</organism>
<dbReference type="EMBL" id="DRNS01000009">
    <property type="protein sequence ID" value="HHH14097.1"/>
    <property type="molecule type" value="Genomic_DNA"/>
</dbReference>
<feature type="domain" description="Topo IA-type catalytic" evidence="14">
    <location>
        <begin position="16"/>
        <end position="454"/>
    </location>
</feature>
<evidence type="ECO:0000256" key="6">
    <source>
        <dbReference type="ARBA" id="ARBA00022833"/>
    </source>
</evidence>
<dbReference type="PANTHER" id="PTHR42785:SF1">
    <property type="entry name" value="DNA TOPOISOMERASE"/>
    <property type="match status" value="1"/>
</dbReference>
<keyword evidence="5" id="KW-0863">Zinc-finger</keyword>
<dbReference type="InterPro" id="IPR023405">
    <property type="entry name" value="Topo_IA_core_domain"/>
</dbReference>
<dbReference type="PRINTS" id="PR00417">
    <property type="entry name" value="PRTPISMRASEI"/>
</dbReference>
<keyword evidence="6" id="KW-0862">Zinc</keyword>
<evidence type="ECO:0000256" key="4">
    <source>
        <dbReference type="ARBA" id="ARBA00022723"/>
    </source>
</evidence>
<dbReference type="Gene3D" id="2.70.20.10">
    <property type="entry name" value="Topoisomerase I, domain 3"/>
    <property type="match status" value="1"/>
</dbReference>
<feature type="non-terminal residue" evidence="15">
    <location>
        <position position="515"/>
    </location>
</feature>
<proteinExistence type="inferred from homology"/>
<dbReference type="InterPro" id="IPR023406">
    <property type="entry name" value="Topo_IA_AS"/>
</dbReference>
<dbReference type="CDD" id="cd00186">
    <property type="entry name" value="TOP1Ac"/>
    <property type="match status" value="1"/>
</dbReference>
<dbReference type="Pfam" id="PF01131">
    <property type="entry name" value="Topoisom_bac"/>
    <property type="match status" value="1"/>
</dbReference>
<dbReference type="GO" id="GO:0003677">
    <property type="term" value="F:DNA binding"/>
    <property type="evidence" value="ECO:0007669"/>
    <property type="project" value="UniProtKB-KW"/>
</dbReference>
<keyword evidence="9 15" id="KW-0413">Isomerase</keyword>
<evidence type="ECO:0000256" key="8">
    <source>
        <dbReference type="ARBA" id="ARBA00023125"/>
    </source>
</evidence>
<keyword evidence="8" id="KW-0238">DNA-binding</keyword>
<dbReference type="InterPro" id="IPR013826">
    <property type="entry name" value="Topo_IA_cen_sub3"/>
</dbReference>
<reference evidence="15" key="1">
    <citation type="journal article" date="2020" name="mSystems">
        <title>Genome- and Community-Level Interaction Insights into Carbon Utilization and Element Cycling Functions of Hydrothermarchaeota in Hydrothermal Sediment.</title>
        <authorList>
            <person name="Zhou Z."/>
            <person name="Liu Y."/>
            <person name="Xu W."/>
            <person name="Pan J."/>
            <person name="Luo Z.H."/>
            <person name="Li M."/>
        </authorList>
    </citation>
    <scope>NUCLEOTIDE SEQUENCE [LARGE SCALE GENOMIC DNA]</scope>
    <source>
        <strain evidence="15">HyVt-517</strain>
    </source>
</reference>
<dbReference type="GO" id="GO:0006265">
    <property type="term" value="P:DNA topological change"/>
    <property type="evidence" value="ECO:0007669"/>
    <property type="project" value="InterPro"/>
</dbReference>
<dbReference type="SMART" id="SM00437">
    <property type="entry name" value="TOP1Ac"/>
    <property type="match status" value="1"/>
</dbReference>
<dbReference type="PANTHER" id="PTHR42785">
    <property type="entry name" value="DNA TOPOISOMERASE, TYPE IA, CORE"/>
    <property type="match status" value="1"/>
</dbReference>
<evidence type="ECO:0000256" key="3">
    <source>
        <dbReference type="ARBA" id="ARBA00012891"/>
    </source>
</evidence>
<evidence type="ECO:0000256" key="10">
    <source>
        <dbReference type="ARBA" id="ARBA00030003"/>
    </source>
</evidence>
<comment type="caution">
    <text evidence="15">The sequence shown here is derived from an EMBL/GenBank/DDBJ whole genome shotgun (WGS) entry which is preliminary data.</text>
</comment>
<evidence type="ECO:0000256" key="7">
    <source>
        <dbReference type="ARBA" id="ARBA00023029"/>
    </source>
</evidence>